<dbReference type="InterPro" id="IPR036864">
    <property type="entry name" value="Zn2-C6_fun-type_DNA-bd_sf"/>
</dbReference>
<evidence type="ECO:0000256" key="2">
    <source>
        <dbReference type="ARBA" id="ARBA00023015"/>
    </source>
</evidence>
<evidence type="ECO:0000256" key="1">
    <source>
        <dbReference type="ARBA" id="ARBA00022723"/>
    </source>
</evidence>
<gene>
    <name evidence="7" type="ORF">PV09_00755</name>
</gene>
<sequence length="658" mass="72979">MRLSTACDQCKARKVKCDGLQPCSHCVRRKNPDCRYTRAAKRPRVESPGTPRPQSEGALQPRDLGRPLMLSSSPTAQARLNRPESINEEDETAVPRDSRLLRDAQGKLMFIGDCAPLSFLQTVRQLITTFVDADAFATQGHDALLEQTESMMQSLGVVVNSSQLPASLLQSTLSNFIAVTSGLLDVGNFEEISLRITNWINRTERQDDMLSAVNYLILAIGLQSRNEQLSSGYFHQALRIALINLTIDTSPLTVQAFLLVAVHMLRSCQPNGAFLYLGLAARASYSIGMHRAEINARFDEETQLQRERLYKSLKIFDLFVSMSLGRPPALYDIDCSVPYKVSNYRGMEHVDLLDDVIQILLVVETIVEEVYSRRKISLQLTRQISQRLKDWAASRMQRLSTLVASAGSPHSLPYAVGACQALSTYYYAVMLLSKPFLMYEAYKVLESSNKGHQISSGSTGRRALADGCVDAACGLVDMVCKLTQSNTIPHRMPLIVSWLFTSSLVLGVALTAGFGRIMERYLVGAISALEYFAKYDAQATQYSLIARSLLSIGMEYLQRQELNERLARGKASSELFGLPIESYKNSADDSNKRLVAAAPPIMTENVIGNDSIATSAFAVENWEDFDISALGDMIDSSQDLFGTLNMFPRSDAHIEFDC</sequence>
<dbReference type="STRING" id="253628.A0A0D2AQM1"/>
<dbReference type="InterPro" id="IPR007219">
    <property type="entry name" value="XnlR_reg_dom"/>
</dbReference>
<feature type="region of interest" description="Disordered" evidence="5">
    <location>
        <begin position="38"/>
        <end position="96"/>
    </location>
</feature>
<accession>A0A0D2AQM1</accession>
<dbReference type="OrthoDB" id="2351791at2759"/>
<keyword evidence="8" id="KW-1185">Reference proteome</keyword>
<dbReference type="PANTHER" id="PTHR47424:SF9">
    <property type="entry name" value="TAH-2"/>
    <property type="match status" value="1"/>
</dbReference>
<dbReference type="Pfam" id="PF00172">
    <property type="entry name" value="Zn_clus"/>
    <property type="match status" value="1"/>
</dbReference>
<dbReference type="EMBL" id="KN847530">
    <property type="protein sequence ID" value="KIW08825.1"/>
    <property type="molecule type" value="Genomic_DNA"/>
</dbReference>
<dbReference type="SMART" id="SM00906">
    <property type="entry name" value="Fungal_trans"/>
    <property type="match status" value="1"/>
</dbReference>
<dbReference type="VEuPathDB" id="FungiDB:PV09_00755"/>
<feature type="domain" description="Zn(2)-C6 fungal-type" evidence="6">
    <location>
        <begin position="6"/>
        <end position="36"/>
    </location>
</feature>
<dbReference type="GO" id="GO:0005634">
    <property type="term" value="C:nucleus"/>
    <property type="evidence" value="ECO:0007669"/>
    <property type="project" value="TreeGrafter"/>
</dbReference>
<dbReference type="GO" id="GO:0000981">
    <property type="term" value="F:DNA-binding transcription factor activity, RNA polymerase II-specific"/>
    <property type="evidence" value="ECO:0007669"/>
    <property type="project" value="InterPro"/>
</dbReference>
<dbReference type="GO" id="GO:0000435">
    <property type="term" value="P:positive regulation of transcription from RNA polymerase II promoter by galactose"/>
    <property type="evidence" value="ECO:0007669"/>
    <property type="project" value="TreeGrafter"/>
</dbReference>
<dbReference type="Proteomes" id="UP000053259">
    <property type="component" value="Unassembled WGS sequence"/>
</dbReference>
<dbReference type="Pfam" id="PF04082">
    <property type="entry name" value="Fungal_trans"/>
    <property type="match status" value="1"/>
</dbReference>
<dbReference type="SMART" id="SM00066">
    <property type="entry name" value="GAL4"/>
    <property type="match status" value="1"/>
</dbReference>
<organism evidence="7 8">
    <name type="scientific">Verruconis gallopava</name>
    <dbReference type="NCBI Taxonomy" id="253628"/>
    <lineage>
        <taxon>Eukaryota</taxon>
        <taxon>Fungi</taxon>
        <taxon>Dikarya</taxon>
        <taxon>Ascomycota</taxon>
        <taxon>Pezizomycotina</taxon>
        <taxon>Dothideomycetes</taxon>
        <taxon>Pleosporomycetidae</taxon>
        <taxon>Venturiales</taxon>
        <taxon>Sympoventuriaceae</taxon>
        <taxon>Verruconis</taxon>
    </lineage>
</organism>
<dbReference type="PANTHER" id="PTHR47424">
    <property type="entry name" value="REGULATORY PROTEIN GAL4"/>
    <property type="match status" value="1"/>
</dbReference>
<dbReference type="InterPro" id="IPR051127">
    <property type="entry name" value="Fungal_SecMet_Regulators"/>
</dbReference>
<dbReference type="GO" id="GO:0006351">
    <property type="term" value="P:DNA-templated transcription"/>
    <property type="evidence" value="ECO:0007669"/>
    <property type="project" value="InterPro"/>
</dbReference>
<dbReference type="GO" id="GO:0000978">
    <property type="term" value="F:RNA polymerase II cis-regulatory region sequence-specific DNA binding"/>
    <property type="evidence" value="ECO:0007669"/>
    <property type="project" value="TreeGrafter"/>
</dbReference>
<dbReference type="HOGENOM" id="CLU_010170_0_0_1"/>
<keyword evidence="4" id="KW-0539">Nucleus</keyword>
<dbReference type="InterPro" id="IPR001138">
    <property type="entry name" value="Zn2Cys6_DnaBD"/>
</dbReference>
<dbReference type="CDD" id="cd00067">
    <property type="entry name" value="GAL4"/>
    <property type="match status" value="1"/>
</dbReference>
<protein>
    <recommendedName>
        <fullName evidence="6">Zn(2)-C6 fungal-type domain-containing protein</fullName>
    </recommendedName>
</protein>
<dbReference type="RefSeq" id="XP_016218694.1">
    <property type="nucleotide sequence ID" value="XM_016353541.1"/>
</dbReference>
<dbReference type="Gene3D" id="4.10.240.10">
    <property type="entry name" value="Zn(2)-C6 fungal-type DNA-binding domain"/>
    <property type="match status" value="1"/>
</dbReference>
<evidence type="ECO:0000259" key="6">
    <source>
        <dbReference type="PROSITE" id="PS50048"/>
    </source>
</evidence>
<evidence type="ECO:0000313" key="7">
    <source>
        <dbReference type="EMBL" id="KIW08825.1"/>
    </source>
</evidence>
<evidence type="ECO:0000256" key="4">
    <source>
        <dbReference type="ARBA" id="ARBA00023242"/>
    </source>
</evidence>
<dbReference type="AlphaFoldDB" id="A0A0D2AQM1"/>
<keyword evidence="1" id="KW-0479">Metal-binding</keyword>
<name>A0A0D2AQM1_9PEZI</name>
<dbReference type="PROSITE" id="PS00463">
    <property type="entry name" value="ZN2_CY6_FUNGAL_1"/>
    <property type="match status" value="1"/>
</dbReference>
<proteinExistence type="predicted"/>
<dbReference type="CDD" id="cd12148">
    <property type="entry name" value="fungal_TF_MHR"/>
    <property type="match status" value="1"/>
</dbReference>
<keyword evidence="2" id="KW-0805">Transcription regulation</keyword>
<dbReference type="SUPFAM" id="SSF57701">
    <property type="entry name" value="Zn2/Cys6 DNA-binding domain"/>
    <property type="match status" value="1"/>
</dbReference>
<dbReference type="GO" id="GO:0008270">
    <property type="term" value="F:zinc ion binding"/>
    <property type="evidence" value="ECO:0007669"/>
    <property type="project" value="InterPro"/>
</dbReference>
<evidence type="ECO:0000256" key="5">
    <source>
        <dbReference type="SAM" id="MobiDB-lite"/>
    </source>
</evidence>
<dbReference type="GeneID" id="27308728"/>
<evidence type="ECO:0000256" key="3">
    <source>
        <dbReference type="ARBA" id="ARBA00023163"/>
    </source>
</evidence>
<keyword evidence="3" id="KW-0804">Transcription</keyword>
<evidence type="ECO:0000313" key="8">
    <source>
        <dbReference type="Proteomes" id="UP000053259"/>
    </source>
</evidence>
<reference evidence="7 8" key="1">
    <citation type="submission" date="2015-01" db="EMBL/GenBank/DDBJ databases">
        <title>The Genome Sequence of Ochroconis gallopava CBS43764.</title>
        <authorList>
            <consortium name="The Broad Institute Genomics Platform"/>
            <person name="Cuomo C."/>
            <person name="de Hoog S."/>
            <person name="Gorbushina A."/>
            <person name="Stielow B."/>
            <person name="Teixiera M."/>
            <person name="Abouelleil A."/>
            <person name="Chapman S.B."/>
            <person name="Priest M."/>
            <person name="Young S.K."/>
            <person name="Wortman J."/>
            <person name="Nusbaum C."/>
            <person name="Birren B."/>
        </authorList>
    </citation>
    <scope>NUCLEOTIDE SEQUENCE [LARGE SCALE GENOMIC DNA]</scope>
    <source>
        <strain evidence="7 8">CBS 43764</strain>
    </source>
</reference>
<dbReference type="InParanoid" id="A0A0D2AQM1"/>
<dbReference type="PROSITE" id="PS50048">
    <property type="entry name" value="ZN2_CY6_FUNGAL_2"/>
    <property type="match status" value="1"/>
</dbReference>